<feature type="region of interest" description="Disordered" evidence="3">
    <location>
        <begin position="489"/>
        <end position="526"/>
    </location>
</feature>
<protein>
    <recommendedName>
        <fullName evidence="6">ARM repeat-containing protein</fullName>
    </recommendedName>
</protein>
<evidence type="ECO:0000256" key="2">
    <source>
        <dbReference type="PROSITE-ProRule" id="PRU00103"/>
    </source>
</evidence>
<dbReference type="PROSITE" id="PS50077">
    <property type="entry name" value="HEAT_REPEAT"/>
    <property type="match status" value="1"/>
</dbReference>
<keyword evidence="1" id="KW-0677">Repeat</keyword>
<comment type="caution">
    <text evidence="4">The sequence shown here is derived from an EMBL/GenBank/DDBJ whole genome shotgun (WGS) entry which is preliminary data.</text>
</comment>
<organism evidence="4 5">
    <name type="scientific">Marasmius tenuissimus</name>
    <dbReference type="NCBI Taxonomy" id="585030"/>
    <lineage>
        <taxon>Eukaryota</taxon>
        <taxon>Fungi</taxon>
        <taxon>Dikarya</taxon>
        <taxon>Basidiomycota</taxon>
        <taxon>Agaricomycotina</taxon>
        <taxon>Agaricomycetes</taxon>
        <taxon>Agaricomycetidae</taxon>
        <taxon>Agaricales</taxon>
        <taxon>Marasmiineae</taxon>
        <taxon>Marasmiaceae</taxon>
        <taxon>Marasmius</taxon>
    </lineage>
</organism>
<evidence type="ECO:0000313" key="5">
    <source>
        <dbReference type="Proteomes" id="UP001437256"/>
    </source>
</evidence>
<name>A0ABR3AD88_9AGAR</name>
<dbReference type="PANTHER" id="PTHR10648:SF1">
    <property type="entry name" value="SERINE_THREONINE-PROTEIN PHOSPHATASE 4 REGULATORY SUBUNIT 1"/>
    <property type="match status" value="1"/>
</dbReference>
<feature type="compositionally biased region" description="Low complexity" evidence="3">
    <location>
        <begin position="502"/>
        <end position="513"/>
    </location>
</feature>
<dbReference type="EMBL" id="JBBXMP010000003">
    <property type="protein sequence ID" value="KAL0071495.1"/>
    <property type="molecule type" value="Genomic_DNA"/>
</dbReference>
<sequence>MPILHITIPAQAYPSPTQLPFGRHSPNAYPPSAPQPPPDPSPVSSPVNIAQEAFPDPAELPVDMFFDDEGLSTLERIYLYSRSKAAYHRVFIANVLPDWLEQVTPQEAVEYVLPLLNTLAMDEDDMVKEAFASKLVTIMWWFLTHCQLTPEESLYQDDTIPPELPGSGGVPLISVQTFTPILGTLLLSPNGIVGGAARYAVVQLLERIKRLDTADSPAAPSRPSTDTSAAAMVDLGGDTDPGEELAVGLFGKNERSLFEQEILYQVVIGMGRLDAEDNLDASDDDSQDYDDALDEDPQQRNSSVGQVDGSRYGHKSPLDFPVKVVDPVEQVSNDSVAPVRGLQLSRRRTGSSEGEGLRARKFDGSVNPYFPPSPGTLRPGSTLASSPASSSDSAASTPGSTTGTSASSADDDGFFSPVRSPPSSGSSSDTVSPVRSLDTAIFPDSPHSVLSAPSASPTSPQREDSSQHLAVARTLSSIPAFAESSSTSISELLQSDDRRNDQVQVTVSSPSSQDPGSATNLLQEPEYEPDQAAVGRLSSMSLMAAVAASGCFDDTTQRAFVNEVERVSHDPIYWIRREACFALGALAKVVPGETVIVTLMPLFQMLASDPNEHVRHSSIYALPAILTRLRPRQRRTLALDILVPMSMDESAEVRSGVLEALGEVISTFHVPPHETPGPRHTPHSPEGDDDVSPPQQLLRMFLGRAQDQRIFDGHQKTPQHDAGGKASESPTDSWSDIEKEWMRRRPSPVGSPCPREEALRAFYEDPSRPLICAFNIPAVALTLGRSRWVSELREAYFLLAKNEAVAIQRTLAASLGELAKVIGPEHAHKDLSGIWRKAVRNEEPEVRMKVVEAFETYFGALDRSGQRDVLFDLLVVWEGGFLKGWRERQKVASCLGGVVNLAMGPELHVLIARLEVLSLHDTVNAVREAGISALRTLWLSFHNSNDAFGVLKKELHLLAQSDKFRQRMTFVSCLQALILPPSPSELDAFLDIDDAALPPIEPLTGDAIIGVRISVARLVVLIFSIFTNANRPIPRSVLSAVRVLKLDVSSEVKAFVESLPAQEDENLTLAQSLLALANPPILLRTRSSSVSVSTFSRPPPVPKAALNATVPVPA</sequence>
<feature type="compositionally biased region" description="Pro residues" evidence="3">
    <location>
        <begin position="28"/>
        <end position="43"/>
    </location>
</feature>
<gene>
    <name evidence="4" type="ORF">AAF712_001352</name>
</gene>
<feature type="repeat" description="HEAT" evidence="2">
    <location>
        <begin position="599"/>
        <end position="637"/>
    </location>
</feature>
<feature type="compositionally biased region" description="Polar residues" evidence="3">
    <location>
        <begin position="451"/>
        <end position="460"/>
    </location>
</feature>
<reference evidence="4 5" key="1">
    <citation type="submission" date="2024-05" db="EMBL/GenBank/DDBJ databases">
        <title>A draft genome resource for the thread blight pathogen Marasmius tenuissimus strain MS-2.</title>
        <authorList>
            <person name="Yulfo-Soto G.E."/>
            <person name="Baruah I.K."/>
            <person name="Amoako-Attah I."/>
            <person name="Bukari Y."/>
            <person name="Meinhardt L.W."/>
            <person name="Bailey B.A."/>
            <person name="Cohen S.P."/>
        </authorList>
    </citation>
    <scope>NUCLEOTIDE SEQUENCE [LARGE SCALE GENOMIC DNA]</scope>
    <source>
        <strain evidence="4 5">MS-2</strain>
    </source>
</reference>
<dbReference type="InterPro" id="IPR011989">
    <property type="entry name" value="ARM-like"/>
</dbReference>
<feature type="compositionally biased region" description="Basic and acidic residues" evidence="3">
    <location>
        <begin position="714"/>
        <end position="723"/>
    </location>
</feature>
<feature type="region of interest" description="Disordered" evidence="3">
    <location>
        <begin position="277"/>
        <end position="315"/>
    </location>
</feature>
<evidence type="ECO:0000313" key="4">
    <source>
        <dbReference type="EMBL" id="KAL0071495.1"/>
    </source>
</evidence>
<dbReference type="InterPro" id="IPR051023">
    <property type="entry name" value="PP2A_Regulatory_Subunit_A"/>
</dbReference>
<dbReference type="PANTHER" id="PTHR10648">
    <property type="entry name" value="SERINE/THREONINE-PROTEIN PHOSPHATASE PP2A 65 KDA REGULATORY SUBUNIT"/>
    <property type="match status" value="1"/>
</dbReference>
<dbReference type="Gene3D" id="1.25.10.10">
    <property type="entry name" value="Leucine-rich Repeat Variant"/>
    <property type="match status" value="1"/>
</dbReference>
<feature type="region of interest" description="Disordered" evidence="3">
    <location>
        <begin position="333"/>
        <end position="469"/>
    </location>
</feature>
<proteinExistence type="predicted"/>
<feature type="compositionally biased region" description="Low complexity" evidence="3">
    <location>
        <begin position="379"/>
        <end position="436"/>
    </location>
</feature>
<evidence type="ECO:0000256" key="3">
    <source>
        <dbReference type="SAM" id="MobiDB-lite"/>
    </source>
</evidence>
<keyword evidence="5" id="KW-1185">Reference proteome</keyword>
<dbReference type="InterPro" id="IPR016024">
    <property type="entry name" value="ARM-type_fold"/>
</dbReference>
<dbReference type="SUPFAM" id="SSF48371">
    <property type="entry name" value="ARM repeat"/>
    <property type="match status" value="1"/>
</dbReference>
<feature type="compositionally biased region" description="Acidic residues" evidence="3">
    <location>
        <begin position="277"/>
        <end position="296"/>
    </location>
</feature>
<feature type="region of interest" description="Disordered" evidence="3">
    <location>
        <begin position="669"/>
        <end position="694"/>
    </location>
</feature>
<evidence type="ECO:0008006" key="6">
    <source>
        <dbReference type="Google" id="ProtNLM"/>
    </source>
</evidence>
<feature type="region of interest" description="Disordered" evidence="3">
    <location>
        <begin position="714"/>
        <end position="733"/>
    </location>
</feature>
<accession>A0ABR3AD88</accession>
<feature type="region of interest" description="Disordered" evidence="3">
    <location>
        <begin position="15"/>
        <end position="46"/>
    </location>
</feature>
<evidence type="ECO:0000256" key="1">
    <source>
        <dbReference type="ARBA" id="ARBA00022737"/>
    </source>
</evidence>
<dbReference type="InterPro" id="IPR021133">
    <property type="entry name" value="HEAT_type_2"/>
</dbReference>
<dbReference type="Proteomes" id="UP001437256">
    <property type="component" value="Unassembled WGS sequence"/>
</dbReference>